<dbReference type="EMBL" id="WBVO01000003">
    <property type="protein sequence ID" value="KAB2813643.1"/>
    <property type="molecule type" value="Genomic_DNA"/>
</dbReference>
<accession>A0A6N6RH65</accession>
<dbReference type="Proteomes" id="UP000468650">
    <property type="component" value="Unassembled WGS sequence"/>
</dbReference>
<sequence length="99" mass="11843">MNVIWSRTAETSFQEELDFIQRKWGSIQVIEFLNLVDKHINTLKSGLILGTSLMGYDAYKWVISKQTSLIYMVDEDTIYLILFWNNKRRPSSFKRYLER</sequence>
<comment type="caution">
    <text evidence="1">The sequence shown here is derived from an EMBL/GenBank/DDBJ whole genome shotgun (WGS) entry which is preliminary data.</text>
</comment>
<dbReference type="InterPro" id="IPR035093">
    <property type="entry name" value="RelE/ParE_toxin_dom_sf"/>
</dbReference>
<name>A0A6N6RH65_9FLAO</name>
<keyword evidence="2" id="KW-1185">Reference proteome</keyword>
<dbReference type="OrthoDB" id="1098070at2"/>
<evidence type="ECO:0000313" key="1">
    <source>
        <dbReference type="EMBL" id="KAB2813643.1"/>
    </source>
</evidence>
<reference evidence="1 2" key="1">
    <citation type="submission" date="2019-09" db="EMBL/GenBank/DDBJ databases">
        <title>Genomes of family Cryomorphaceae.</title>
        <authorList>
            <person name="Bowman J.P."/>
        </authorList>
    </citation>
    <scope>NUCLEOTIDE SEQUENCE [LARGE SCALE GENOMIC DNA]</scope>
    <source>
        <strain evidence="1 2">LMG 25704</strain>
    </source>
</reference>
<gene>
    <name evidence="1" type="ORF">F8C67_05630</name>
</gene>
<evidence type="ECO:0008006" key="3">
    <source>
        <dbReference type="Google" id="ProtNLM"/>
    </source>
</evidence>
<organism evidence="1 2">
    <name type="scientific">Phaeocystidibacter luteus</name>
    <dbReference type="NCBI Taxonomy" id="911197"/>
    <lineage>
        <taxon>Bacteria</taxon>
        <taxon>Pseudomonadati</taxon>
        <taxon>Bacteroidota</taxon>
        <taxon>Flavobacteriia</taxon>
        <taxon>Flavobacteriales</taxon>
        <taxon>Phaeocystidibacteraceae</taxon>
        <taxon>Phaeocystidibacter</taxon>
    </lineage>
</organism>
<evidence type="ECO:0000313" key="2">
    <source>
        <dbReference type="Proteomes" id="UP000468650"/>
    </source>
</evidence>
<dbReference type="RefSeq" id="WP_151666845.1">
    <property type="nucleotide sequence ID" value="NZ_WBVO01000003.1"/>
</dbReference>
<dbReference type="Gene3D" id="3.30.2310.20">
    <property type="entry name" value="RelE-like"/>
    <property type="match status" value="1"/>
</dbReference>
<proteinExistence type="predicted"/>
<dbReference type="AlphaFoldDB" id="A0A6N6RH65"/>
<protein>
    <recommendedName>
        <fullName evidence="3">Type II toxin-antitoxin system RelE/ParE family toxin</fullName>
    </recommendedName>
</protein>